<dbReference type="Proteomes" id="UP001626536">
    <property type="component" value="Chromosome"/>
</dbReference>
<sequence>MSNEPQVAMAEGSPRHKRGGLYYEDFVIGATIEHRLTRTVTQMDNMLFSNMTLNPQPLHIDAHFCATETEWGKPLINSLFTLGLMIGISVNDLTLGTTIANLGMTEVRFPAPLFEGDTVHATTEVAAKRESKSRPDAGVVEFIHRAYRQDGALVAECRRQAFMKKRPA</sequence>
<dbReference type="EMBL" id="CP136862">
    <property type="protein sequence ID" value="WOJ88302.1"/>
    <property type="molecule type" value="Genomic_DNA"/>
</dbReference>
<dbReference type="InterPro" id="IPR052342">
    <property type="entry name" value="MCH/BMMD"/>
</dbReference>
<dbReference type="InterPro" id="IPR002539">
    <property type="entry name" value="MaoC-like_dom"/>
</dbReference>
<evidence type="ECO:0000313" key="3">
    <source>
        <dbReference type="Proteomes" id="UP001626536"/>
    </source>
</evidence>
<evidence type="ECO:0000313" key="2">
    <source>
        <dbReference type="EMBL" id="WOJ88302.1"/>
    </source>
</evidence>
<proteinExistence type="predicted"/>
<reference evidence="2 3" key="1">
    <citation type="submission" date="2023-10" db="EMBL/GenBank/DDBJ databases">
        <title>Novel methanotroph of the genus Methylocapsa from a subarctic wetland.</title>
        <authorList>
            <person name="Belova S.E."/>
            <person name="Oshkin I.Y."/>
            <person name="Miroshnikov K."/>
            <person name="Dedysh S.N."/>
        </authorList>
    </citation>
    <scope>NUCLEOTIDE SEQUENCE [LARGE SCALE GENOMIC DNA]</scope>
    <source>
        <strain evidence="2 3">RX1</strain>
    </source>
</reference>
<dbReference type="RefSeq" id="WP_407337737.1">
    <property type="nucleotide sequence ID" value="NZ_CP136862.1"/>
</dbReference>
<feature type="domain" description="MaoC-like" evidence="1">
    <location>
        <begin position="28"/>
        <end position="133"/>
    </location>
</feature>
<dbReference type="PANTHER" id="PTHR43664">
    <property type="entry name" value="MONOAMINE OXIDASE-RELATED"/>
    <property type="match status" value="1"/>
</dbReference>
<evidence type="ECO:0000259" key="1">
    <source>
        <dbReference type="Pfam" id="PF01575"/>
    </source>
</evidence>
<gene>
    <name evidence="2" type="ORF">RZS28_10655</name>
</gene>
<organism evidence="2 3">
    <name type="scientific">Methylocapsa polymorpha</name>
    <dbReference type="NCBI Taxonomy" id="3080828"/>
    <lineage>
        <taxon>Bacteria</taxon>
        <taxon>Pseudomonadati</taxon>
        <taxon>Pseudomonadota</taxon>
        <taxon>Alphaproteobacteria</taxon>
        <taxon>Hyphomicrobiales</taxon>
        <taxon>Beijerinckiaceae</taxon>
        <taxon>Methylocapsa</taxon>
    </lineage>
</organism>
<dbReference type="InterPro" id="IPR029069">
    <property type="entry name" value="HotDog_dom_sf"/>
</dbReference>
<accession>A0ABZ0HLY4</accession>
<dbReference type="SUPFAM" id="SSF54637">
    <property type="entry name" value="Thioesterase/thiol ester dehydrase-isomerase"/>
    <property type="match status" value="1"/>
</dbReference>
<dbReference type="CDD" id="cd03451">
    <property type="entry name" value="FkbR2"/>
    <property type="match status" value="1"/>
</dbReference>
<protein>
    <submittedName>
        <fullName evidence="2">MaoC family dehydratase</fullName>
    </submittedName>
</protein>
<dbReference type="Gene3D" id="3.10.129.10">
    <property type="entry name" value="Hotdog Thioesterase"/>
    <property type="match status" value="1"/>
</dbReference>
<keyword evidence="3" id="KW-1185">Reference proteome</keyword>
<dbReference type="Pfam" id="PF01575">
    <property type="entry name" value="MaoC_dehydratas"/>
    <property type="match status" value="1"/>
</dbReference>
<name>A0ABZ0HLY4_9HYPH</name>
<dbReference type="PANTHER" id="PTHR43664:SF1">
    <property type="entry name" value="BETA-METHYLMALYL-COA DEHYDRATASE"/>
    <property type="match status" value="1"/>
</dbReference>